<dbReference type="GO" id="GO:0000731">
    <property type="term" value="P:DNA synthesis involved in DNA repair"/>
    <property type="evidence" value="ECO:0007669"/>
    <property type="project" value="TreeGrafter"/>
</dbReference>
<organism evidence="2">
    <name type="scientific">Ectopseudomonas oleovorans</name>
    <name type="common">Pseudomonas oleovorans</name>
    <dbReference type="NCBI Taxonomy" id="301"/>
    <lineage>
        <taxon>Bacteria</taxon>
        <taxon>Pseudomonadati</taxon>
        <taxon>Pseudomonadota</taxon>
        <taxon>Gammaproteobacteria</taxon>
        <taxon>Pseudomonadales</taxon>
        <taxon>Pseudomonadaceae</taxon>
        <taxon>Ectopseudomonas</taxon>
    </lineage>
</organism>
<keyword evidence="2" id="KW-0547">Nucleotide-binding</keyword>
<dbReference type="FunFam" id="3.40.50.300:FF:002708">
    <property type="entry name" value="FeS assembly ATPase SufC"/>
    <property type="match status" value="1"/>
</dbReference>
<dbReference type="GO" id="GO:0006302">
    <property type="term" value="P:double-strand break repair"/>
    <property type="evidence" value="ECO:0007669"/>
    <property type="project" value="TreeGrafter"/>
</dbReference>
<name>A0A653B7C5_ECTOL</name>
<dbReference type="AlphaFoldDB" id="A0A653B7C5"/>
<dbReference type="Pfam" id="PF13304">
    <property type="entry name" value="AAA_21"/>
    <property type="match status" value="2"/>
</dbReference>
<dbReference type="InterPro" id="IPR027417">
    <property type="entry name" value="P-loop_NTPase"/>
</dbReference>
<dbReference type="InterPro" id="IPR014555">
    <property type="entry name" value="RecF-like"/>
</dbReference>
<gene>
    <name evidence="2" type="ORF">POT9AD_3532</name>
</gene>
<keyword evidence="2" id="KW-0067">ATP-binding</keyword>
<dbReference type="OrthoDB" id="104167at2"/>
<dbReference type="GO" id="GO:0016887">
    <property type="term" value="F:ATP hydrolysis activity"/>
    <property type="evidence" value="ECO:0007669"/>
    <property type="project" value="InterPro"/>
</dbReference>
<dbReference type="InterPro" id="IPR003959">
    <property type="entry name" value="ATPase_AAA_core"/>
</dbReference>
<dbReference type="PIRSF" id="PIRSF029347">
    <property type="entry name" value="RecF"/>
    <property type="match status" value="1"/>
</dbReference>
<proteinExistence type="predicted"/>
<dbReference type="Gene3D" id="3.40.50.300">
    <property type="entry name" value="P-loop containing nucleotide triphosphate hydrolases"/>
    <property type="match status" value="2"/>
</dbReference>
<evidence type="ECO:0000259" key="1">
    <source>
        <dbReference type="Pfam" id="PF13304"/>
    </source>
</evidence>
<dbReference type="PANTHER" id="PTHR32182:SF25">
    <property type="entry name" value="SLR1056 PROTEIN"/>
    <property type="match status" value="1"/>
</dbReference>
<dbReference type="SUPFAM" id="SSF52540">
    <property type="entry name" value="P-loop containing nucleoside triphosphate hydrolases"/>
    <property type="match status" value="1"/>
</dbReference>
<protein>
    <submittedName>
        <fullName evidence="2">ATP-binding protein</fullName>
    </submittedName>
</protein>
<feature type="domain" description="ATPase AAA-type core" evidence="1">
    <location>
        <begin position="201"/>
        <end position="351"/>
    </location>
</feature>
<evidence type="ECO:0000313" key="2">
    <source>
        <dbReference type="EMBL" id="VDN64507.1"/>
    </source>
</evidence>
<reference evidence="2" key="1">
    <citation type="submission" date="2018-11" db="EMBL/GenBank/DDBJ databases">
        <authorList>
            <consortium name="Genoscope - CEA"/>
            <person name="William W."/>
        </authorList>
    </citation>
    <scope>NUCLEOTIDE SEQUENCE [LARGE SCALE GENOMIC DNA]</scope>
    <source>
        <strain evidence="2">T9AD</strain>
    </source>
</reference>
<sequence length="393" mass="43258">MLHTLAVANYRSINRLILPLGRLNLITGANGSGKSNLYRALRLLAETAQGGVVNALAREGGLESSFWAGPEKVSRRMRNGEVAVQGGPRQGAMRLRLGFVGDDFGYSIALGLPESNSGEDRTTPSAFALDPEIKRECIWAGTSYRPAALLVDRAGPMVRMREGRSWEVLAQHLPNYDSLFDQIGNDPGCPEVFQLRETIRRWRFYDHFRSDADAPARQPQLGTRTPVLHHDGRDLAAALQTIREIGDPAALDAAIDDAFPGSRLRIDFQAGGRFVVELHQEGLLRPLGAAELSDGTLRYLLLVAALLTPRPPSLMVLNEPETSLHPDLLPALGRLIIAASRQTQVWVVSHASRLIATLRESPECNILELDKQLGQTCIRGQGMLDEPPWHWPD</sequence>
<dbReference type="PANTHER" id="PTHR32182">
    <property type="entry name" value="DNA REPLICATION AND REPAIR PROTEIN RECF"/>
    <property type="match status" value="1"/>
</dbReference>
<feature type="domain" description="ATPase AAA-type core" evidence="1">
    <location>
        <begin position="23"/>
        <end position="68"/>
    </location>
</feature>
<accession>A0A653B7C5</accession>
<dbReference type="EMBL" id="LR130779">
    <property type="protein sequence ID" value="VDN64507.1"/>
    <property type="molecule type" value="Genomic_DNA"/>
</dbReference>
<dbReference type="FunFam" id="3.40.50.300:FF:002534">
    <property type="entry name" value="Putative RecF protein"/>
    <property type="match status" value="1"/>
</dbReference>
<dbReference type="GO" id="GO:0005524">
    <property type="term" value="F:ATP binding"/>
    <property type="evidence" value="ECO:0007669"/>
    <property type="project" value="UniProtKB-KW"/>
</dbReference>